<comment type="caution">
    <text evidence="2">The sequence shown here is derived from an EMBL/GenBank/DDBJ whole genome shotgun (WGS) entry which is preliminary data.</text>
</comment>
<keyword evidence="1" id="KW-0812">Transmembrane</keyword>
<evidence type="ECO:0000256" key="1">
    <source>
        <dbReference type="SAM" id="Phobius"/>
    </source>
</evidence>
<gene>
    <name evidence="2" type="ORF">CBP51_18465</name>
</gene>
<organism evidence="2 3">
    <name type="scientific">Cellvibrio mixtus</name>
    <dbReference type="NCBI Taxonomy" id="39650"/>
    <lineage>
        <taxon>Bacteria</taxon>
        <taxon>Pseudomonadati</taxon>
        <taxon>Pseudomonadota</taxon>
        <taxon>Gammaproteobacteria</taxon>
        <taxon>Cellvibrionales</taxon>
        <taxon>Cellvibrionaceae</taxon>
        <taxon>Cellvibrio</taxon>
    </lineage>
</organism>
<feature type="transmembrane region" description="Helical" evidence="1">
    <location>
        <begin position="151"/>
        <end position="173"/>
    </location>
</feature>
<feature type="transmembrane region" description="Helical" evidence="1">
    <location>
        <begin position="121"/>
        <end position="139"/>
    </location>
</feature>
<accession>A0A266Q5F8</accession>
<proteinExistence type="predicted"/>
<dbReference type="Proteomes" id="UP000216101">
    <property type="component" value="Unassembled WGS sequence"/>
</dbReference>
<evidence type="ECO:0000313" key="2">
    <source>
        <dbReference type="EMBL" id="OZY85117.1"/>
    </source>
</evidence>
<dbReference type="EMBL" id="NHNI01000002">
    <property type="protein sequence ID" value="OZY85117.1"/>
    <property type="molecule type" value="Genomic_DNA"/>
</dbReference>
<name>A0A266Q5F8_9GAMM</name>
<evidence type="ECO:0000313" key="3">
    <source>
        <dbReference type="Proteomes" id="UP000216101"/>
    </source>
</evidence>
<reference evidence="3" key="1">
    <citation type="submission" date="2017-05" db="EMBL/GenBank/DDBJ databases">
        <authorList>
            <person name="Barney B.M."/>
        </authorList>
    </citation>
    <scope>NUCLEOTIDE SEQUENCE [LARGE SCALE GENOMIC DNA]</scope>
    <source>
        <strain evidence="3">PSBB022</strain>
    </source>
</reference>
<feature type="transmembrane region" description="Helical" evidence="1">
    <location>
        <begin position="59"/>
        <end position="80"/>
    </location>
</feature>
<feature type="transmembrane region" description="Helical" evidence="1">
    <location>
        <begin position="6"/>
        <end position="23"/>
    </location>
</feature>
<keyword evidence="1" id="KW-1133">Transmembrane helix</keyword>
<feature type="transmembrane region" description="Helical" evidence="1">
    <location>
        <begin position="35"/>
        <end position="53"/>
    </location>
</feature>
<keyword evidence="1" id="KW-0472">Membrane</keyword>
<keyword evidence="3" id="KW-1185">Reference proteome</keyword>
<dbReference type="AlphaFoldDB" id="A0A266Q5F8"/>
<protein>
    <submittedName>
        <fullName evidence="2">Uncharacterized protein</fullName>
    </submittedName>
</protein>
<sequence>MLLYLIIGCEIGFWIFLFVGLFIRYFFRSPKLSKAVLLCVPLLDFILLCATALDLHNGSIADFAHGLAAVYLGFTLVYGASVIKWADQHIAYCFASGEKPDQPPSGGWEYTFYEWQQWGKGVAAGVIAWVLLALAIAYVDQPERTSALNEWFAGIFWVLAIWLLVWPVWYSIFPKKLSHKV</sequence>